<evidence type="ECO:0000256" key="1">
    <source>
        <dbReference type="ARBA" id="ARBA00001966"/>
    </source>
</evidence>
<evidence type="ECO:0000256" key="3">
    <source>
        <dbReference type="ARBA" id="ARBA00022485"/>
    </source>
</evidence>
<dbReference type="GO" id="GO:0051539">
    <property type="term" value="F:4 iron, 4 sulfur cluster binding"/>
    <property type="evidence" value="ECO:0007669"/>
    <property type="project" value="UniProtKB-KW"/>
</dbReference>
<dbReference type="Pfam" id="PF00580">
    <property type="entry name" value="UvrD-helicase"/>
    <property type="match status" value="1"/>
</dbReference>
<keyword evidence="5" id="KW-0540">Nuclease</keyword>
<keyword evidence="10" id="KW-0347">Helicase</keyword>
<keyword evidence="3" id="KW-0004">4Fe-4S</keyword>
<dbReference type="Gene3D" id="3.30.40.10">
    <property type="entry name" value="Zinc/RING finger domain, C3HC4 (zinc finger)"/>
    <property type="match status" value="1"/>
</dbReference>
<dbReference type="GO" id="GO:0003678">
    <property type="term" value="F:DNA helicase activity"/>
    <property type="evidence" value="ECO:0007669"/>
    <property type="project" value="UniProtKB-EC"/>
</dbReference>
<keyword evidence="14" id="KW-0238">DNA-binding</keyword>
<dbReference type="Pfam" id="PF13086">
    <property type="entry name" value="AAA_11"/>
    <property type="match status" value="1"/>
</dbReference>
<dbReference type="EC" id="3.6.4.12" evidence="2"/>
<evidence type="ECO:0000256" key="13">
    <source>
        <dbReference type="ARBA" id="ARBA00023014"/>
    </source>
</evidence>
<gene>
    <name evidence="19" type="ORF">K9W46_07830</name>
</gene>
<dbReference type="InterPro" id="IPR014808">
    <property type="entry name" value="DNA_replication_fac_Dna2_N"/>
</dbReference>
<dbReference type="InterPro" id="IPR045055">
    <property type="entry name" value="DNA2/NAM7-like"/>
</dbReference>
<evidence type="ECO:0000256" key="12">
    <source>
        <dbReference type="ARBA" id="ARBA00023004"/>
    </source>
</evidence>
<dbReference type="GO" id="GO:0005524">
    <property type="term" value="F:ATP binding"/>
    <property type="evidence" value="ECO:0007669"/>
    <property type="project" value="UniProtKB-KW"/>
</dbReference>
<proteinExistence type="predicted"/>
<dbReference type="GO" id="GO:0006260">
    <property type="term" value="P:DNA replication"/>
    <property type="evidence" value="ECO:0007669"/>
    <property type="project" value="UniProtKB-KW"/>
</dbReference>
<evidence type="ECO:0000256" key="15">
    <source>
        <dbReference type="ARBA" id="ARBA00023204"/>
    </source>
</evidence>
<protein>
    <recommendedName>
        <fullName evidence="2">DNA helicase</fullName>
        <ecNumber evidence="2">3.6.4.12</ecNumber>
    </recommendedName>
</protein>
<keyword evidence="4" id="KW-0235">DNA replication</keyword>
<dbReference type="Pfam" id="PF13087">
    <property type="entry name" value="AAA_12"/>
    <property type="match status" value="1"/>
</dbReference>
<dbReference type="Pfam" id="PF08696">
    <property type="entry name" value="Dna2"/>
    <property type="match status" value="1"/>
</dbReference>
<evidence type="ECO:0000256" key="10">
    <source>
        <dbReference type="ARBA" id="ARBA00022806"/>
    </source>
</evidence>
<sequence length="996" mass="112978">MENIEAICIKVLSQRKGENPLTCLLVEVSKIQYVLNLWSPWNGIGDYIQPYTKIRVFNVDKKEYNDSTYYSAGKKAIVVVDPDILMNASTIGNISYCPRSYYISEKMGDTLSPLSAIKGTIVHVALSTAIATSSSPLEVLSDVIDYYSIQFEQLGYSREIIEAEVYKMVEALDKFINSLPAETIPESLFFSPYLGIRGRIDVLAEQIYELKTAKLGTDDEARFSDMMQVTLYAFGLTDMKENIAQTDGTVLYVGSETLQPKKVNISWGILRYAIQMRNIAYRISFLDYVPPILNDKQSRKCNKCSVQVMCSLFCAGLNQFRSCDICNHASFCSKTALPKKEQEYFNKYSYLLSQERLETNRNLADLWNLSLKERIEKGKTINDLVLKNEILENGIRTLVFSCDNQSEIREGDVIILSDGDVISSPISTGTVTNITSTSIEIETKAHPEKVSVIDLYSIDVGFNRQQRGLFNFIFKSNDFKKIILDHKPPVIKKVKGNFVPNNSSQNEAIQKILGTENYLLIQGPAGTGKTHVIAKSAILLADKKEKVLLTAYTNRAVDNMCKYLLENGYQNFVRLGSTHATQREIRKYTLFSILKKNKNKKVLDILDKYPIIVATTSTISSPVYSNLGIQIVIVDEASQMTETTLLSALIEGKKFILVGDHKQLPPVIQSVVCKNEGFDISLFEKLAKSNPQFVHLLRIQFRMNEKIMEFSNKKFYENKLECFDNLIALQNLYDLGNFAGDFQKFENNTIYDPKMPLVYVQVNGKFNPEKKLNAMEAEIVATIAKNFLRLGISTEQIGVIAPYRGQVGEIRRFIPSVSVDTVDRFQGSDREIIILSLTEANIHGFKGFSDERRLNVAITRAKKKLVVVGNPNLTEGELGEYISYLRDNVENVQVKEIEEKEELIEKQIRTVIVADSISKVASFFKKVKAKGKELYKSKEEINKCPICFQQVYENAIQCPICEKLYHYTHLIQWIKEKGRCPYCKTSLSIYSVYAEE</sequence>
<keyword evidence="9" id="KW-0378">Hydrolase</keyword>
<accession>A0A9Y1FN59</accession>
<dbReference type="InterPro" id="IPR047187">
    <property type="entry name" value="SF1_C_Upf1"/>
</dbReference>
<reference evidence="19" key="1">
    <citation type="journal article" date="2022" name="Nat. Microbiol.">
        <title>Unique mobile elements and scalable gene flow at the prokaryote-eukaryote boundary revealed by circularized Asgard archaea genomes.</title>
        <authorList>
            <person name="Wu F."/>
            <person name="Speth D.R."/>
            <person name="Philosof A."/>
            <person name="Cremiere A."/>
            <person name="Narayanan A."/>
            <person name="Barco R.A."/>
            <person name="Connon S.A."/>
            <person name="Amend J.P."/>
            <person name="Antoshechkin I.A."/>
            <person name="Orphan V.J."/>
        </authorList>
    </citation>
    <scope>NUCLEOTIDE SEQUENCE</scope>
    <source>
        <strain evidence="19">PR6</strain>
    </source>
</reference>
<dbReference type="CDD" id="cd18808">
    <property type="entry name" value="SF1_C_Upf1"/>
    <property type="match status" value="1"/>
</dbReference>
<keyword evidence="13" id="KW-0411">Iron-sulfur</keyword>
<dbReference type="InterPro" id="IPR014001">
    <property type="entry name" value="Helicase_ATP-bd"/>
</dbReference>
<keyword evidence="12" id="KW-0408">Iron</keyword>
<evidence type="ECO:0000256" key="17">
    <source>
        <dbReference type="ARBA" id="ARBA00047995"/>
    </source>
</evidence>
<evidence type="ECO:0000256" key="7">
    <source>
        <dbReference type="ARBA" id="ARBA00022741"/>
    </source>
</evidence>
<dbReference type="GO" id="GO:0046872">
    <property type="term" value="F:metal ion binding"/>
    <property type="evidence" value="ECO:0007669"/>
    <property type="project" value="UniProtKB-KW"/>
</dbReference>
<evidence type="ECO:0000256" key="11">
    <source>
        <dbReference type="ARBA" id="ARBA00022840"/>
    </source>
</evidence>
<dbReference type="InterPro" id="IPR011604">
    <property type="entry name" value="PDDEXK-like_dom_sf"/>
</dbReference>
<evidence type="ECO:0000256" key="16">
    <source>
        <dbReference type="ARBA" id="ARBA00023268"/>
    </source>
</evidence>
<keyword evidence="11" id="KW-0067">ATP-binding</keyword>
<evidence type="ECO:0000256" key="8">
    <source>
        <dbReference type="ARBA" id="ARBA00022763"/>
    </source>
</evidence>
<dbReference type="AlphaFoldDB" id="A0A9Y1FN59"/>
<evidence type="ECO:0000256" key="5">
    <source>
        <dbReference type="ARBA" id="ARBA00022722"/>
    </source>
</evidence>
<keyword evidence="6" id="KW-0479">Metal-binding</keyword>
<dbReference type="GO" id="GO:0016787">
    <property type="term" value="F:hydrolase activity"/>
    <property type="evidence" value="ECO:0007669"/>
    <property type="project" value="UniProtKB-KW"/>
</dbReference>
<evidence type="ECO:0000313" key="19">
    <source>
        <dbReference type="EMBL" id="UJG42313.1"/>
    </source>
</evidence>
<dbReference type="InterPro" id="IPR013083">
    <property type="entry name" value="Znf_RING/FYVE/PHD"/>
</dbReference>
<evidence type="ECO:0000256" key="4">
    <source>
        <dbReference type="ARBA" id="ARBA00022705"/>
    </source>
</evidence>
<comment type="cofactor">
    <cofactor evidence="1">
        <name>[4Fe-4S] cluster</name>
        <dbReference type="ChEBI" id="CHEBI:49883"/>
    </cofactor>
</comment>
<dbReference type="SUPFAM" id="SSF52540">
    <property type="entry name" value="P-loop containing nucleoside triphosphate hydrolases"/>
    <property type="match status" value="1"/>
</dbReference>
<dbReference type="InterPro" id="IPR041679">
    <property type="entry name" value="DNA2/NAM7-like_C"/>
</dbReference>
<dbReference type="EMBL" id="CP084167">
    <property type="protein sequence ID" value="UJG42313.1"/>
    <property type="molecule type" value="Genomic_DNA"/>
</dbReference>
<dbReference type="PROSITE" id="PS51192">
    <property type="entry name" value="HELICASE_ATP_BIND_1"/>
    <property type="match status" value="1"/>
</dbReference>
<feature type="domain" description="Helicase ATP-binding" evidence="18">
    <location>
        <begin position="510"/>
        <end position="668"/>
    </location>
</feature>
<dbReference type="InterPro" id="IPR027417">
    <property type="entry name" value="P-loop_NTPase"/>
</dbReference>
<dbReference type="GO" id="GO:0004518">
    <property type="term" value="F:nuclease activity"/>
    <property type="evidence" value="ECO:0007669"/>
    <property type="project" value="UniProtKB-KW"/>
</dbReference>
<name>A0A9Y1FN59_9ARCH</name>
<dbReference type="Gene3D" id="3.90.320.10">
    <property type="match status" value="1"/>
</dbReference>
<organism evidence="19">
    <name type="scientific">Candidatus Heimdallarchaeum endolithica</name>
    <dbReference type="NCBI Taxonomy" id="2876572"/>
    <lineage>
        <taxon>Archaea</taxon>
        <taxon>Promethearchaeati</taxon>
        <taxon>Candidatus Heimdallarchaeota</taxon>
        <taxon>Candidatus Heimdallarchaeia (ex Rinke et al. 2021) (nom. nud.)</taxon>
        <taxon>Candidatus Heimdallarchaeales</taxon>
        <taxon>Candidatus Heimdallarchaeaceae</taxon>
        <taxon>Candidatus Heimdallarchaeum</taxon>
    </lineage>
</organism>
<evidence type="ECO:0000256" key="14">
    <source>
        <dbReference type="ARBA" id="ARBA00023125"/>
    </source>
</evidence>
<keyword evidence="7" id="KW-0547">Nucleotide-binding</keyword>
<keyword evidence="8" id="KW-0227">DNA damage</keyword>
<dbReference type="GO" id="GO:0003677">
    <property type="term" value="F:DNA binding"/>
    <property type="evidence" value="ECO:0007669"/>
    <property type="project" value="UniProtKB-KW"/>
</dbReference>
<keyword evidence="16" id="KW-0511">Multifunctional enzyme</keyword>
<evidence type="ECO:0000256" key="2">
    <source>
        <dbReference type="ARBA" id="ARBA00012551"/>
    </source>
</evidence>
<dbReference type="PANTHER" id="PTHR10887:SF495">
    <property type="entry name" value="HELICASE SENATAXIN ISOFORM X1-RELATED"/>
    <property type="match status" value="1"/>
</dbReference>
<evidence type="ECO:0000256" key="6">
    <source>
        <dbReference type="ARBA" id="ARBA00022723"/>
    </source>
</evidence>
<evidence type="ECO:0000259" key="18">
    <source>
        <dbReference type="PROSITE" id="PS51192"/>
    </source>
</evidence>
<evidence type="ECO:0000256" key="9">
    <source>
        <dbReference type="ARBA" id="ARBA00022801"/>
    </source>
</evidence>
<keyword evidence="15" id="KW-0234">DNA repair</keyword>
<dbReference type="GO" id="GO:0006281">
    <property type="term" value="P:DNA repair"/>
    <property type="evidence" value="ECO:0007669"/>
    <property type="project" value="UniProtKB-KW"/>
</dbReference>
<dbReference type="SUPFAM" id="SSF57850">
    <property type="entry name" value="RING/U-box"/>
    <property type="match status" value="1"/>
</dbReference>
<dbReference type="InterPro" id="IPR014016">
    <property type="entry name" value="UvrD-like_ATP-bd"/>
</dbReference>
<dbReference type="Proteomes" id="UP001200513">
    <property type="component" value="Chromosome"/>
</dbReference>
<dbReference type="Gene3D" id="3.40.50.300">
    <property type="entry name" value="P-loop containing nucleotide triphosphate hydrolases"/>
    <property type="match status" value="2"/>
</dbReference>
<dbReference type="InterPro" id="IPR041677">
    <property type="entry name" value="DNA2/NAM7_AAA_11"/>
</dbReference>
<dbReference type="PANTHER" id="PTHR10887">
    <property type="entry name" value="DNA2/NAM7 HELICASE FAMILY"/>
    <property type="match status" value="1"/>
</dbReference>
<comment type="catalytic activity">
    <reaction evidence="17">
        <text>ATP + H2O = ADP + phosphate + H(+)</text>
        <dbReference type="Rhea" id="RHEA:13065"/>
        <dbReference type="ChEBI" id="CHEBI:15377"/>
        <dbReference type="ChEBI" id="CHEBI:15378"/>
        <dbReference type="ChEBI" id="CHEBI:30616"/>
        <dbReference type="ChEBI" id="CHEBI:43474"/>
        <dbReference type="ChEBI" id="CHEBI:456216"/>
        <dbReference type="EC" id="3.6.4.12"/>
    </reaction>
</comment>